<dbReference type="Proteomes" id="UP000622245">
    <property type="component" value="Unassembled WGS sequence"/>
</dbReference>
<feature type="chain" id="PRO_5047486408" description="WD40-like Beta Propeller Repeat" evidence="1">
    <location>
        <begin position="29"/>
        <end position="439"/>
    </location>
</feature>
<dbReference type="RefSeq" id="WP_203147271.1">
    <property type="nucleotide sequence ID" value="NZ_JAEVHL010000013.1"/>
</dbReference>
<proteinExistence type="predicted"/>
<comment type="caution">
    <text evidence="2">The sequence shown here is derived from an EMBL/GenBank/DDBJ whole genome shotgun (WGS) entry which is preliminary data.</text>
</comment>
<sequence>MRTFLRARALVAVTAVTTLLVMPAPAFAAESGAIALVDAASDGTPGNGGVGGSDISDDGRYVAFASTSDNLVPGDTNDNTDIFVRDTETGTTTLVSAGLDGQPANDGATYTAAISGNGRYVAFTSYASNLVPGDTNNERDVFVHDRQTGSTTLVSAFAGGRQIRGSSSGATISDDGRYTAFIVTSYSGDLDDQGLWLYGQVAYVHDSQLGKTTRVSPQADGGSDLTAYEVAISGSGRQVAFSGSGDWIGDGGTSTGIFVHDLTSGATVRANLPATEGEFRNGANPSISRDGTKVSWESYEPYVPTDTNAMGDVYVRDLTADTTVLVSASRGSAGAGNSYSTSGRLAAGGRYVSFYSSASDLAPRDGNGIASDVFVRDLNTGRTTAVSTTAAGATGNGESFHANPSANGSRIVFSSRATDLGVDPGDGHEHLFVRCLRNC</sequence>
<name>A0ABS1YBT9_9ACTN</name>
<reference evidence="2 3" key="1">
    <citation type="submission" date="2021-01" db="EMBL/GenBank/DDBJ databases">
        <title>Draft genome sequence of Micromonospora sp. strain STR1s_6.</title>
        <authorList>
            <person name="Karlyshev A."/>
            <person name="Jawad R."/>
        </authorList>
    </citation>
    <scope>NUCLEOTIDE SEQUENCE [LARGE SCALE GENOMIC DNA]</scope>
    <source>
        <strain evidence="2 3">STR1S-6</strain>
    </source>
</reference>
<organism evidence="2 3">
    <name type="scientific">Micromonospora tarensis</name>
    <dbReference type="NCBI Taxonomy" id="2806100"/>
    <lineage>
        <taxon>Bacteria</taxon>
        <taxon>Bacillati</taxon>
        <taxon>Actinomycetota</taxon>
        <taxon>Actinomycetes</taxon>
        <taxon>Micromonosporales</taxon>
        <taxon>Micromonosporaceae</taxon>
        <taxon>Micromonospora</taxon>
    </lineage>
</organism>
<evidence type="ECO:0000256" key="1">
    <source>
        <dbReference type="SAM" id="SignalP"/>
    </source>
</evidence>
<protein>
    <recommendedName>
        <fullName evidence="4">WD40-like Beta Propeller Repeat</fullName>
    </recommendedName>
</protein>
<evidence type="ECO:0000313" key="2">
    <source>
        <dbReference type="EMBL" id="MBM0274863.1"/>
    </source>
</evidence>
<dbReference type="Gene3D" id="2.120.10.30">
    <property type="entry name" value="TolB, C-terminal domain"/>
    <property type="match status" value="1"/>
</dbReference>
<feature type="signal peptide" evidence="1">
    <location>
        <begin position="1"/>
        <end position="28"/>
    </location>
</feature>
<dbReference type="InterPro" id="IPR011042">
    <property type="entry name" value="6-blade_b-propeller_TolB-like"/>
</dbReference>
<dbReference type="EMBL" id="JAEVHL010000013">
    <property type="protein sequence ID" value="MBM0274863.1"/>
    <property type="molecule type" value="Genomic_DNA"/>
</dbReference>
<keyword evidence="3" id="KW-1185">Reference proteome</keyword>
<gene>
    <name evidence="2" type="ORF">JM949_05035</name>
</gene>
<keyword evidence="1" id="KW-0732">Signal</keyword>
<accession>A0ABS1YBT9</accession>
<evidence type="ECO:0008006" key="4">
    <source>
        <dbReference type="Google" id="ProtNLM"/>
    </source>
</evidence>
<dbReference type="SUPFAM" id="SSF82171">
    <property type="entry name" value="DPP6 N-terminal domain-like"/>
    <property type="match status" value="1"/>
</dbReference>
<evidence type="ECO:0000313" key="3">
    <source>
        <dbReference type="Proteomes" id="UP000622245"/>
    </source>
</evidence>